<dbReference type="EMBL" id="CP007056">
    <property type="protein sequence ID" value="AHG01622.1"/>
    <property type="molecule type" value="Genomic_DNA"/>
</dbReference>
<dbReference type="PATRIC" id="fig|797299.3.peg.3357"/>
<reference evidence="3 4" key="1">
    <citation type="submission" date="2014-01" db="EMBL/GenBank/DDBJ databases">
        <authorList>
            <consortium name="DOE Joint Genome Institute"/>
            <person name="Anderson I."/>
            <person name="Huntemann M."/>
            <person name="Han J."/>
            <person name="Chen A."/>
            <person name="Kyrpides N."/>
            <person name="Mavromatis K."/>
            <person name="Markowitz V."/>
            <person name="Palaniappan K."/>
            <person name="Ivanova N."/>
            <person name="Schaumberg A."/>
            <person name="Pati A."/>
            <person name="Liolios K."/>
            <person name="Nordberg H.P."/>
            <person name="Cantor M.N."/>
            <person name="Hua S.X."/>
            <person name="Woyke T."/>
        </authorList>
    </citation>
    <scope>NUCLEOTIDE SEQUENCE [LARGE SCALE GENOMIC DNA]</scope>
    <source>
        <strain evidence="3 4">XH-48</strain>
        <plasmid evidence="4">1</plasmid>
    </source>
</reference>
<keyword evidence="4" id="KW-1185">Reference proteome</keyword>
<dbReference type="PANTHER" id="PTHR46268">
    <property type="entry name" value="STRESS RESPONSE PROTEIN NHAX"/>
    <property type="match status" value="1"/>
</dbReference>
<gene>
    <name evidence="3" type="ORF">HALLA_04275</name>
</gene>
<name>W0JWC1_9EURY</name>
<dbReference type="GeneID" id="25147015"/>
<sequence length="151" mass="16357">MTLETILLAVGPNDVGRREEILETVLEVAQPADATVVLSHVFTEDEYDDVLDQLNLNASSEPIETDRVADRYAGIQDFTADLERADIEYEIRGCVGERGTMIVDQATELEADRVVVAGRARSPVGKAVFGSTAQTVLLSAPCPVTFVCSEN</sequence>
<evidence type="ECO:0000313" key="3">
    <source>
        <dbReference type="EMBL" id="AHG01622.1"/>
    </source>
</evidence>
<comment type="similarity">
    <text evidence="1">Belongs to the universal stress protein A family.</text>
</comment>
<dbReference type="InterPro" id="IPR006016">
    <property type="entry name" value="UspA"/>
</dbReference>
<dbReference type="OrthoDB" id="271068at2157"/>
<accession>W0JWC1</accession>
<dbReference type="PANTHER" id="PTHR46268:SF6">
    <property type="entry name" value="UNIVERSAL STRESS PROTEIN UP12"/>
    <property type="match status" value="1"/>
</dbReference>
<proteinExistence type="inferred from homology"/>
<feature type="domain" description="UspA" evidence="2">
    <location>
        <begin position="4"/>
        <end position="147"/>
    </location>
</feature>
<evidence type="ECO:0000256" key="1">
    <source>
        <dbReference type="ARBA" id="ARBA00008791"/>
    </source>
</evidence>
<dbReference type="eggNOG" id="arCOG03050">
    <property type="taxonomic scope" value="Archaea"/>
</dbReference>
<dbReference type="SUPFAM" id="SSF52402">
    <property type="entry name" value="Adenine nucleotide alpha hydrolases-like"/>
    <property type="match status" value="1"/>
</dbReference>
<evidence type="ECO:0000313" key="4">
    <source>
        <dbReference type="Proteomes" id="UP000019024"/>
    </source>
</evidence>
<dbReference type="HOGENOM" id="CLU_049301_19_1_2"/>
<dbReference type="InterPro" id="IPR014729">
    <property type="entry name" value="Rossmann-like_a/b/a_fold"/>
</dbReference>
<protein>
    <submittedName>
        <fullName evidence="3">Universal stress protein</fullName>
    </submittedName>
</protein>
<dbReference type="Pfam" id="PF00582">
    <property type="entry name" value="Usp"/>
    <property type="match status" value="1"/>
</dbReference>
<geneLocation type="plasmid" evidence="3">
    <name>unnamed</name>
</geneLocation>
<dbReference type="KEGG" id="hlr:HALLA_04275"/>
<dbReference type="Gene3D" id="3.40.50.620">
    <property type="entry name" value="HUPs"/>
    <property type="match status" value="1"/>
</dbReference>
<organism evidence="3 4">
    <name type="scientific">Halostagnicola larsenii XH-48</name>
    <dbReference type="NCBI Taxonomy" id="797299"/>
    <lineage>
        <taxon>Archaea</taxon>
        <taxon>Methanobacteriati</taxon>
        <taxon>Methanobacteriota</taxon>
        <taxon>Stenosarchaea group</taxon>
        <taxon>Halobacteria</taxon>
        <taxon>Halobacteriales</taxon>
        <taxon>Natrialbaceae</taxon>
        <taxon>Halostagnicola</taxon>
    </lineage>
</organism>
<dbReference type="Proteomes" id="UP000019024">
    <property type="component" value="Plasmid unnamed"/>
</dbReference>
<evidence type="ECO:0000259" key="2">
    <source>
        <dbReference type="Pfam" id="PF00582"/>
    </source>
</evidence>
<dbReference type="CDD" id="cd00293">
    <property type="entry name" value="USP-like"/>
    <property type="match status" value="1"/>
</dbReference>
<keyword evidence="3" id="KW-0614">Plasmid</keyword>
<dbReference type="RefSeq" id="WP_049954488.1">
    <property type="nucleotide sequence ID" value="NZ_CP007056.1"/>
</dbReference>
<dbReference type="AlphaFoldDB" id="W0JWC1"/>